<dbReference type="EMBL" id="MN739140">
    <property type="protein sequence ID" value="QHS90485.1"/>
    <property type="molecule type" value="Genomic_DNA"/>
</dbReference>
<dbReference type="InterPro" id="IPR001245">
    <property type="entry name" value="Ser-Thr/Tyr_kinase_cat_dom"/>
</dbReference>
<dbReference type="GO" id="GO:0004674">
    <property type="term" value="F:protein serine/threonine kinase activity"/>
    <property type="evidence" value="ECO:0007669"/>
    <property type="project" value="TreeGrafter"/>
</dbReference>
<dbReference type="Gene3D" id="1.10.510.10">
    <property type="entry name" value="Transferase(Phosphotransferase) domain 1"/>
    <property type="match status" value="1"/>
</dbReference>
<evidence type="ECO:0000259" key="1">
    <source>
        <dbReference type="PROSITE" id="PS50011"/>
    </source>
</evidence>
<dbReference type="SUPFAM" id="SSF56112">
    <property type="entry name" value="Protein kinase-like (PK-like)"/>
    <property type="match status" value="1"/>
</dbReference>
<dbReference type="PANTHER" id="PTHR44167">
    <property type="entry name" value="OVARIAN-SPECIFIC SERINE/THREONINE-PROTEIN KINASE LOK-RELATED"/>
    <property type="match status" value="1"/>
</dbReference>
<proteinExistence type="predicted"/>
<name>A0A6C0BDW0_9ZZZZ</name>
<feature type="domain" description="Protein kinase" evidence="1">
    <location>
        <begin position="1"/>
        <end position="321"/>
    </location>
</feature>
<dbReference type="InterPro" id="IPR000719">
    <property type="entry name" value="Prot_kinase_dom"/>
</dbReference>
<dbReference type="InterPro" id="IPR011009">
    <property type="entry name" value="Kinase-like_dom_sf"/>
</dbReference>
<protein>
    <recommendedName>
        <fullName evidence="1">Protein kinase domain-containing protein</fullName>
    </recommendedName>
</protein>
<dbReference type="AlphaFoldDB" id="A0A6C0BDW0"/>
<dbReference type="GO" id="GO:0005634">
    <property type="term" value="C:nucleus"/>
    <property type="evidence" value="ECO:0007669"/>
    <property type="project" value="TreeGrafter"/>
</dbReference>
<dbReference type="PANTHER" id="PTHR44167:SF24">
    <property type="entry name" value="SERINE_THREONINE-PROTEIN KINASE CHK2"/>
    <property type="match status" value="1"/>
</dbReference>
<dbReference type="InterPro" id="IPR008271">
    <property type="entry name" value="Ser/Thr_kinase_AS"/>
</dbReference>
<organism evidence="2">
    <name type="scientific">viral metagenome</name>
    <dbReference type="NCBI Taxonomy" id="1070528"/>
    <lineage>
        <taxon>unclassified sequences</taxon>
        <taxon>metagenomes</taxon>
        <taxon>organismal metagenomes</taxon>
    </lineage>
</organism>
<accession>A0A6C0BDW0</accession>
<evidence type="ECO:0000313" key="2">
    <source>
        <dbReference type="EMBL" id="QHS90485.1"/>
    </source>
</evidence>
<dbReference type="GO" id="GO:0005524">
    <property type="term" value="F:ATP binding"/>
    <property type="evidence" value="ECO:0007669"/>
    <property type="project" value="InterPro"/>
</dbReference>
<dbReference type="PROSITE" id="PS00108">
    <property type="entry name" value="PROTEIN_KINASE_ST"/>
    <property type="match status" value="1"/>
</dbReference>
<dbReference type="SMART" id="SM00220">
    <property type="entry name" value="S_TKc"/>
    <property type="match status" value="1"/>
</dbReference>
<dbReference type="Pfam" id="PF07714">
    <property type="entry name" value="PK_Tyr_Ser-Thr"/>
    <property type="match status" value="1"/>
</dbReference>
<dbReference type="GO" id="GO:0044773">
    <property type="term" value="P:mitotic DNA damage checkpoint signaling"/>
    <property type="evidence" value="ECO:0007669"/>
    <property type="project" value="TreeGrafter"/>
</dbReference>
<sequence length="325" mass="38389">MPFIASGSYGCVFKPHLRCKKKVKKNSNNTIGKIFFSEEDFEYERDVNEIINKIDPEHKFTVPYLGECETDNLNNNEDEIDQCIELDFTGRTVNQLIYQYGGLSMMDYISTRQGNAKDFKSLFKGLLNILIGITKLDNNGYVHQDIKPDNILLGKKINTKIYLIDFGLLDKKDHIFVNNNIEMLKYNYPYFPPEYKMYAYPNNFNKYYHEYTNNFYYGFIINGSREYLINKFDDIGITKDIFYDAYNDTMHNMDWNSYTSKTDLFSFGIVVLMLFIWSQMFKSGVSTCVTNEIKTYLFNILYPDPIKRYTLEEAIQYHKKIIKLL</sequence>
<dbReference type="PROSITE" id="PS50011">
    <property type="entry name" value="PROTEIN_KINASE_DOM"/>
    <property type="match status" value="1"/>
</dbReference>
<reference evidence="2" key="1">
    <citation type="journal article" date="2020" name="Nature">
        <title>Giant virus diversity and host interactions through global metagenomics.</title>
        <authorList>
            <person name="Schulz F."/>
            <person name="Roux S."/>
            <person name="Paez-Espino D."/>
            <person name="Jungbluth S."/>
            <person name="Walsh D.A."/>
            <person name="Denef V.J."/>
            <person name="McMahon K.D."/>
            <person name="Konstantinidis K.T."/>
            <person name="Eloe-Fadrosh E.A."/>
            <person name="Kyrpides N.C."/>
            <person name="Woyke T."/>
        </authorList>
    </citation>
    <scope>NUCLEOTIDE SEQUENCE</scope>
    <source>
        <strain evidence="2">GVMAG-M-3300010354-11</strain>
    </source>
</reference>